<dbReference type="NCBIfam" id="TIGR03952">
    <property type="entry name" value="metzin_BF0631"/>
    <property type="match status" value="1"/>
</dbReference>
<keyword evidence="5" id="KW-0378">Hydrolase</keyword>
<evidence type="ECO:0000256" key="2">
    <source>
        <dbReference type="ARBA" id="ARBA00022670"/>
    </source>
</evidence>
<dbReference type="GO" id="GO:0006508">
    <property type="term" value="P:proteolysis"/>
    <property type="evidence" value="ECO:0007669"/>
    <property type="project" value="UniProtKB-KW"/>
</dbReference>
<sequence>MKHPLLLFLMVAGLFLAACKSEDDLPLETAGIDQDEDNTTAKLDESYVYQLPVVFHVLYQDASDKSQYVDANRLKEILQNVNDLWKGNIYGESENMGVHFVLAKQDEAGKAMPIPGVEYIKYEGTYPIDAYDFMKQKSNLKYIWDPNEYINVMVYNFKEEEKSGLLLGISHMPLTIKSDSALAGLETTEYRKIPKNRLSYAPCTSINSSLHNGKSIINTQSTRYTLADKGKKGYEYSSADVNVTLAHELGHYLGLHHVFAEEKNDKGYTSIDDCQDTDYCEDTPSYNILEYNKMLTQYIKQKKQNHEQVQMKDVAKRINCSNESFLSENYMDYAISYSFRFTPDQKKRVRNVLYYSPLIPGPKKNGANGVPPATRASADNGKPYDLPITIVK</sequence>
<name>A0AAQ1UJ41_9BACT</name>
<feature type="chain" id="PRO_5042843689" evidence="9">
    <location>
        <begin position="18"/>
        <end position="392"/>
    </location>
</feature>
<comment type="similarity">
    <text evidence="1">Belongs to the peptidase M43B family.</text>
</comment>
<feature type="signal peptide" evidence="9">
    <location>
        <begin position="1"/>
        <end position="17"/>
    </location>
</feature>
<dbReference type="SUPFAM" id="SSF55486">
    <property type="entry name" value="Metalloproteases ('zincins'), catalytic domain"/>
    <property type="match status" value="2"/>
</dbReference>
<evidence type="ECO:0000259" key="10">
    <source>
        <dbReference type="Pfam" id="PF05572"/>
    </source>
</evidence>
<feature type="domain" description="Peptidase M43 pregnancy-associated plasma-A" evidence="10">
    <location>
        <begin position="237"/>
        <end position="353"/>
    </location>
</feature>
<dbReference type="GO" id="GO:0008237">
    <property type="term" value="F:metallopeptidase activity"/>
    <property type="evidence" value="ECO:0007669"/>
    <property type="project" value="UniProtKB-KW"/>
</dbReference>
<keyword evidence="8" id="KW-1015">Disulfide bond</keyword>
<protein>
    <submittedName>
        <fullName evidence="11">Zinc-dependent metalloproteinase lipoprotein, BF0631 family</fullName>
    </submittedName>
</protein>
<dbReference type="GO" id="GO:0046872">
    <property type="term" value="F:metal ion binding"/>
    <property type="evidence" value="ECO:0007669"/>
    <property type="project" value="UniProtKB-KW"/>
</dbReference>
<keyword evidence="11" id="KW-0449">Lipoprotein</keyword>
<dbReference type="Proteomes" id="UP000255283">
    <property type="component" value="Unassembled WGS sequence"/>
</dbReference>
<accession>A0AAQ1UJ41</accession>
<evidence type="ECO:0000256" key="4">
    <source>
        <dbReference type="ARBA" id="ARBA00022729"/>
    </source>
</evidence>
<dbReference type="RefSeq" id="WP_115154071.1">
    <property type="nucleotide sequence ID" value="NZ_DBFWLE010000027.1"/>
</dbReference>
<keyword evidence="2" id="KW-0645">Protease</keyword>
<keyword evidence="7 11" id="KW-0482">Metalloprotease</keyword>
<organism evidence="11 12">
    <name type="scientific">Segatella buccae</name>
    <dbReference type="NCBI Taxonomy" id="28126"/>
    <lineage>
        <taxon>Bacteria</taxon>
        <taxon>Pseudomonadati</taxon>
        <taxon>Bacteroidota</taxon>
        <taxon>Bacteroidia</taxon>
        <taxon>Bacteroidales</taxon>
        <taxon>Prevotellaceae</taxon>
        <taxon>Segatella</taxon>
    </lineage>
</organism>
<comment type="caution">
    <text evidence="11">The sequence shown here is derived from an EMBL/GenBank/DDBJ whole genome shotgun (WGS) entry which is preliminary data.</text>
</comment>
<proteinExistence type="inferred from homology"/>
<evidence type="ECO:0000313" key="11">
    <source>
        <dbReference type="EMBL" id="SUB80824.1"/>
    </source>
</evidence>
<evidence type="ECO:0000256" key="5">
    <source>
        <dbReference type="ARBA" id="ARBA00022801"/>
    </source>
</evidence>
<dbReference type="InterPro" id="IPR008754">
    <property type="entry name" value="Peptidase_M43"/>
</dbReference>
<dbReference type="EMBL" id="UGTJ01000001">
    <property type="protein sequence ID" value="SUB80824.1"/>
    <property type="molecule type" value="Genomic_DNA"/>
</dbReference>
<evidence type="ECO:0000256" key="9">
    <source>
        <dbReference type="SAM" id="SignalP"/>
    </source>
</evidence>
<evidence type="ECO:0000256" key="1">
    <source>
        <dbReference type="ARBA" id="ARBA00008721"/>
    </source>
</evidence>
<evidence type="ECO:0000256" key="8">
    <source>
        <dbReference type="ARBA" id="ARBA00023157"/>
    </source>
</evidence>
<reference evidence="11 12" key="1">
    <citation type="submission" date="2018-06" db="EMBL/GenBank/DDBJ databases">
        <authorList>
            <consortium name="Pathogen Informatics"/>
            <person name="Doyle S."/>
        </authorList>
    </citation>
    <scope>NUCLEOTIDE SEQUENCE [LARGE SCALE GENOMIC DNA]</scope>
    <source>
        <strain evidence="11 12">NCTC13063</strain>
    </source>
</reference>
<keyword evidence="3" id="KW-0479">Metal-binding</keyword>
<dbReference type="InterPro" id="IPR023852">
    <property type="entry name" value="Metalloproteinase_lipop_BF0631"/>
</dbReference>
<dbReference type="PANTHER" id="PTHR47466:SF1">
    <property type="entry name" value="METALLOPROTEASE MEP1 (AFU_ORTHOLOGUE AFUA_1G07730)-RELATED"/>
    <property type="match status" value="1"/>
</dbReference>
<dbReference type="Gene3D" id="3.40.390.10">
    <property type="entry name" value="Collagenase (Catalytic Domain)"/>
    <property type="match status" value="1"/>
</dbReference>
<evidence type="ECO:0000313" key="12">
    <source>
        <dbReference type="Proteomes" id="UP000255283"/>
    </source>
</evidence>
<keyword evidence="6" id="KW-0862">Zinc</keyword>
<dbReference type="PANTHER" id="PTHR47466">
    <property type="match status" value="1"/>
</dbReference>
<gene>
    <name evidence="11" type="ORF">NCTC13063_02124</name>
</gene>
<evidence type="ECO:0000256" key="3">
    <source>
        <dbReference type="ARBA" id="ARBA00022723"/>
    </source>
</evidence>
<dbReference type="PROSITE" id="PS51257">
    <property type="entry name" value="PROKAR_LIPOPROTEIN"/>
    <property type="match status" value="1"/>
</dbReference>
<evidence type="ECO:0000256" key="6">
    <source>
        <dbReference type="ARBA" id="ARBA00022833"/>
    </source>
</evidence>
<dbReference type="AlphaFoldDB" id="A0AAQ1UJ41"/>
<evidence type="ECO:0000256" key="7">
    <source>
        <dbReference type="ARBA" id="ARBA00023049"/>
    </source>
</evidence>
<keyword evidence="4 9" id="KW-0732">Signal</keyword>
<dbReference type="Pfam" id="PF05572">
    <property type="entry name" value="Peptidase_M43"/>
    <property type="match status" value="1"/>
</dbReference>
<dbReference type="InterPro" id="IPR024079">
    <property type="entry name" value="MetalloPept_cat_dom_sf"/>
</dbReference>